<feature type="signal peptide" evidence="10">
    <location>
        <begin position="1"/>
        <end position="20"/>
    </location>
</feature>
<feature type="chain" id="PRO_5039724424" evidence="10">
    <location>
        <begin position="21"/>
        <end position="293"/>
    </location>
</feature>
<dbReference type="InterPro" id="IPR050131">
    <property type="entry name" value="Peptidase_S8_subtilisin-like"/>
</dbReference>
<dbReference type="GeneID" id="93681240"/>
<evidence type="ECO:0000256" key="5">
    <source>
        <dbReference type="ARBA" id="ARBA00022670"/>
    </source>
</evidence>
<dbReference type="AlphaFoldDB" id="A0A8I1SML5"/>
<dbReference type="InterPro" id="IPR000209">
    <property type="entry name" value="Peptidase_S8/S53_dom"/>
</dbReference>
<dbReference type="PANTHER" id="PTHR43806">
    <property type="entry name" value="PEPTIDASE S8"/>
    <property type="match status" value="1"/>
</dbReference>
<keyword evidence="7 9" id="KW-0720">Serine protease</keyword>
<dbReference type="SUPFAM" id="SSF52743">
    <property type="entry name" value="Subtilisin-like"/>
    <property type="match status" value="1"/>
</dbReference>
<dbReference type="Gene3D" id="3.40.50.200">
    <property type="entry name" value="Peptidase S8/S53 domain"/>
    <property type="match status" value="1"/>
</dbReference>
<organism evidence="12 13">
    <name type="scientific">Priestia flexa</name>
    <dbReference type="NCBI Taxonomy" id="86664"/>
    <lineage>
        <taxon>Bacteria</taxon>
        <taxon>Bacillati</taxon>
        <taxon>Bacillota</taxon>
        <taxon>Bacilli</taxon>
        <taxon>Bacillales</taxon>
        <taxon>Bacillaceae</taxon>
        <taxon>Priestia</taxon>
    </lineage>
</organism>
<dbReference type="InterPro" id="IPR036852">
    <property type="entry name" value="Peptidase_S8/S53_dom_sf"/>
</dbReference>
<feature type="domain" description="Peptidase S8/S53" evidence="11">
    <location>
        <begin position="50"/>
        <end position="285"/>
    </location>
</feature>
<proteinExistence type="inferred from homology"/>
<dbReference type="Proteomes" id="UP000664578">
    <property type="component" value="Unassembled WGS sequence"/>
</dbReference>
<reference evidence="12" key="1">
    <citation type="submission" date="2020-12" db="EMBL/GenBank/DDBJ databases">
        <title>PHA producing bacteria isolated from mangrove.</title>
        <authorList>
            <person name="Zheng W."/>
            <person name="Yu S."/>
            <person name="Huang Y."/>
        </authorList>
    </citation>
    <scope>NUCLEOTIDE SEQUENCE</scope>
    <source>
        <strain evidence="12">GN22-4</strain>
    </source>
</reference>
<feature type="active site" description="Charge relay system" evidence="9">
    <location>
        <position position="91"/>
    </location>
</feature>
<sequence>MKRKLLLLLFLLVVISGCSSKNLKENVACEKNWAICTTIPFEVEQIPNGQPVKVAILDSGINQDISQLSPYVVKSYNAIDNSSEVSPLNNHGTMIASIIAGTYSGKIPIGLNKQVEIYDVQVLDKTGVGAIEHTISGIEWAIENKVDIINMSYGFSKDEPKFHRVIQKAEKEGIILVAASGNTLGLSIDYPAKYKEVLSISAIDKQKNIFIYAGKGKVDYVAPGVEVPVLNESGKVDKQTGTSFAAAYATGIISVLKTSLNSEEITEYLNSNALELGSENVYGKGLIQYKGEE</sequence>
<feature type="active site" description="Charge relay system" evidence="9">
    <location>
        <position position="58"/>
    </location>
</feature>
<comment type="subcellular location">
    <subcellularLocation>
        <location evidence="2">Secreted</location>
    </subcellularLocation>
</comment>
<evidence type="ECO:0000256" key="3">
    <source>
        <dbReference type="ARBA" id="ARBA00011073"/>
    </source>
</evidence>
<dbReference type="PRINTS" id="PR00723">
    <property type="entry name" value="SUBTILISIN"/>
</dbReference>
<evidence type="ECO:0000256" key="8">
    <source>
        <dbReference type="ARBA" id="ARBA00022837"/>
    </source>
</evidence>
<keyword evidence="5 9" id="KW-0645">Protease</keyword>
<evidence type="ECO:0000256" key="7">
    <source>
        <dbReference type="ARBA" id="ARBA00022825"/>
    </source>
</evidence>
<evidence type="ECO:0000259" key="11">
    <source>
        <dbReference type="Pfam" id="PF00082"/>
    </source>
</evidence>
<keyword evidence="10" id="KW-0732">Signal</keyword>
<dbReference type="Pfam" id="PF00082">
    <property type="entry name" value="Peptidase_S8"/>
    <property type="match status" value="1"/>
</dbReference>
<evidence type="ECO:0000256" key="6">
    <source>
        <dbReference type="ARBA" id="ARBA00022801"/>
    </source>
</evidence>
<dbReference type="RefSeq" id="WP_138117340.1">
    <property type="nucleotide sequence ID" value="NZ_CM125968.1"/>
</dbReference>
<dbReference type="GO" id="GO:0006508">
    <property type="term" value="P:proteolysis"/>
    <property type="evidence" value="ECO:0007669"/>
    <property type="project" value="UniProtKB-KW"/>
</dbReference>
<keyword evidence="8" id="KW-0106">Calcium</keyword>
<dbReference type="PANTHER" id="PTHR43806:SF11">
    <property type="entry name" value="CEREVISIN-RELATED"/>
    <property type="match status" value="1"/>
</dbReference>
<evidence type="ECO:0000256" key="1">
    <source>
        <dbReference type="ARBA" id="ARBA00001913"/>
    </source>
</evidence>
<evidence type="ECO:0000256" key="9">
    <source>
        <dbReference type="PROSITE-ProRule" id="PRU01240"/>
    </source>
</evidence>
<dbReference type="InterPro" id="IPR022398">
    <property type="entry name" value="Peptidase_S8_His-AS"/>
</dbReference>
<dbReference type="PROSITE" id="PS00136">
    <property type="entry name" value="SUBTILASE_ASP"/>
    <property type="match status" value="1"/>
</dbReference>
<feature type="active site" description="Charge relay system" evidence="9">
    <location>
        <position position="243"/>
    </location>
</feature>
<gene>
    <name evidence="12" type="ORF">JF537_05770</name>
</gene>
<evidence type="ECO:0000313" key="13">
    <source>
        <dbReference type="Proteomes" id="UP000664578"/>
    </source>
</evidence>
<comment type="cofactor">
    <cofactor evidence="1">
        <name>Ca(2+)</name>
        <dbReference type="ChEBI" id="CHEBI:29108"/>
    </cofactor>
</comment>
<dbReference type="PROSITE" id="PS51892">
    <property type="entry name" value="SUBTILASE"/>
    <property type="match status" value="1"/>
</dbReference>
<keyword evidence="4" id="KW-0964">Secreted</keyword>
<evidence type="ECO:0000256" key="2">
    <source>
        <dbReference type="ARBA" id="ARBA00004613"/>
    </source>
</evidence>
<dbReference type="GO" id="GO:0004252">
    <property type="term" value="F:serine-type endopeptidase activity"/>
    <property type="evidence" value="ECO:0007669"/>
    <property type="project" value="UniProtKB-UniRule"/>
</dbReference>
<evidence type="ECO:0000256" key="10">
    <source>
        <dbReference type="SAM" id="SignalP"/>
    </source>
</evidence>
<comment type="caution">
    <text evidence="12">The sequence shown here is derived from an EMBL/GenBank/DDBJ whole genome shotgun (WGS) entry which is preliminary data.</text>
</comment>
<accession>A0A8I1SML5</accession>
<keyword evidence="6 9" id="KW-0378">Hydrolase</keyword>
<dbReference type="InterPro" id="IPR023827">
    <property type="entry name" value="Peptidase_S8_Asp-AS"/>
</dbReference>
<name>A0A8I1SML5_9BACI</name>
<protein>
    <submittedName>
        <fullName evidence="12">S8 family serine peptidase</fullName>
    </submittedName>
</protein>
<dbReference type="PROSITE" id="PS00137">
    <property type="entry name" value="SUBTILASE_HIS"/>
    <property type="match status" value="1"/>
</dbReference>
<evidence type="ECO:0000256" key="4">
    <source>
        <dbReference type="ARBA" id="ARBA00022525"/>
    </source>
</evidence>
<dbReference type="InterPro" id="IPR015500">
    <property type="entry name" value="Peptidase_S8_subtilisin-rel"/>
</dbReference>
<evidence type="ECO:0000313" key="12">
    <source>
        <dbReference type="EMBL" id="MBN8251090.1"/>
    </source>
</evidence>
<comment type="similarity">
    <text evidence="3 9">Belongs to the peptidase S8 family.</text>
</comment>
<dbReference type="EMBL" id="JAEMWV010000002">
    <property type="protein sequence ID" value="MBN8251090.1"/>
    <property type="molecule type" value="Genomic_DNA"/>
</dbReference>
<dbReference type="PROSITE" id="PS51257">
    <property type="entry name" value="PROKAR_LIPOPROTEIN"/>
    <property type="match status" value="1"/>
</dbReference>
<dbReference type="GO" id="GO:0005576">
    <property type="term" value="C:extracellular region"/>
    <property type="evidence" value="ECO:0007669"/>
    <property type="project" value="UniProtKB-SubCell"/>
</dbReference>